<dbReference type="GO" id="GO:0016787">
    <property type="term" value="F:hydrolase activity"/>
    <property type="evidence" value="ECO:0007669"/>
    <property type="project" value="UniProtKB-KW"/>
</dbReference>
<evidence type="ECO:0000313" key="13">
    <source>
        <dbReference type="EMBL" id="MDQ0254766.1"/>
    </source>
</evidence>
<keyword evidence="6 9" id="KW-0378">Hydrolase</keyword>
<dbReference type="InterPro" id="IPR023827">
    <property type="entry name" value="Peptidase_S8_Asp-AS"/>
</dbReference>
<keyword evidence="8" id="KW-0106">Calcium</keyword>
<keyword evidence="7 9" id="KW-0720">Serine protease</keyword>
<comment type="caution">
    <text evidence="13">The sequence shown here is derived from an EMBL/GenBank/DDBJ whole genome shotgun (WGS) entry which is preliminary data.</text>
</comment>
<dbReference type="InterPro" id="IPR000209">
    <property type="entry name" value="Peptidase_S8/S53_dom"/>
</dbReference>
<feature type="domain" description="Peptidase S8/S53" evidence="11">
    <location>
        <begin position="135"/>
        <end position="366"/>
    </location>
</feature>
<reference evidence="13 14" key="1">
    <citation type="submission" date="2023-07" db="EMBL/GenBank/DDBJ databases">
        <title>Genomic Encyclopedia of Type Strains, Phase IV (KMG-IV): sequencing the most valuable type-strain genomes for metagenomic binning, comparative biology and taxonomic classification.</title>
        <authorList>
            <person name="Goeker M."/>
        </authorList>
    </citation>
    <scope>NUCLEOTIDE SEQUENCE [LARGE SCALE GENOMIC DNA]</scope>
    <source>
        <strain evidence="13 14">DSM 9768</strain>
    </source>
</reference>
<dbReference type="PANTHER" id="PTHR43806">
    <property type="entry name" value="PEPTIDASE S8"/>
    <property type="match status" value="1"/>
</dbReference>
<dbReference type="EC" id="3.4.21.66" evidence="13"/>
<dbReference type="PROSITE" id="PS51892">
    <property type="entry name" value="SUBTILASE"/>
    <property type="match status" value="1"/>
</dbReference>
<dbReference type="EMBL" id="JAUSUG010000007">
    <property type="protein sequence ID" value="MDQ0254766.1"/>
    <property type="molecule type" value="Genomic_DNA"/>
</dbReference>
<dbReference type="InterPro" id="IPR022398">
    <property type="entry name" value="Peptidase_S8_His-AS"/>
</dbReference>
<dbReference type="InterPro" id="IPR034084">
    <property type="entry name" value="Thermitase-like_dom"/>
</dbReference>
<comment type="similarity">
    <text evidence="3 9 10">Belongs to the peptidase S8 family.</text>
</comment>
<dbReference type="PROSITE" id="PS00138">
    <property type="entry name" value="SUBTILASE_SER"/>
    <property type="match status" value="1"/>
</dbReference>
<evidence type="ECO:0000256" key="9">
    <source>
        <dbReference type="PROSITE-ProRule" id="PRU01240"/>
    </source>
</evidence>
<evidence type="ECO:0000256" key="7">
    <source>
        <dbReference type="ARBA" id="ARBA00022825"/>
    </source>
</evidence>
<evidence type="ECO:0000256" key="8">
    <source>
        <dbReference type="ARBA" id="ARBA00022837"/>
    </source>
</evidence>
<keyword evidence="5 9" id="KW-0645">Protease</keyword>
<name>A0ABT9ZU39_9BACI</name>
<feature type="active site" description="Charge relay system" evidence="9">
    <location>
        <position position="139"/>
    </location>
</feature>
<evidence type="ECO:0000256" key="5">
    <source>
        <dbReference type="ARBA" id="ARBA00022670"/>
    </source>
</evidence>
<comment type="cofactor">
    <cofactor evidence="1">
        <name>Ca(2+)</name>
        <dbReference type="ChEBI" id="CHEBI:29108"/>
    </cofactor>
</comment>
<evidence type="ECO:0000256" key="1">
    <source>
        <dbReference type="ARBA" id="ARBA00001913"/>
    </source>
</evidence>
<comment type="subcellular location">
    <subcellularLocation>
        <location evidence="2">Secreted</location>
    </subcellularLocation>
</comment>
<sequence length="407" mass="44265">MEEGMIIVSEYSNQLIICFKPRTRRTTCLKTHREYGADLIDEIKELGHHIVKVPPNEVKSCISKYTSCPYVRFVEEDLYITTEPIDSTVEQTPVTTNNNKSLTNDPSLEKQWGLLSVNAHEAWGLSRANANLARIAILDSGIDQNHEDLRGKVIINRNFSNSSTVNDLYGHGTHVAGIAGAVTNNRIGIAGISFNAAQLMNIKVLGDTGGGSASNVAKGIIYAADQGAHIINLSLGMGTRSETLRNAVHYAHNRGCLLVGSAGNNSSSGENYPAAFSQVISVAATNKDNELARFSNYGSWVDLAAPGQAILSTFFNPSSNEKYRTASGTSQAVPFVSGLAGLIKGTNPRLTNRDIGSIIFQATDRLPELSGKIRYGKINALKAMELARIFSREKMRRHNIPPAWLNY</sequence>
<dbReference type="Pfam" id="PF00082">
    <property type="entry name" value="Peptidase_S8"/>
    <property type="match status" value="1"/>
</dbReference>
<evidence type="ECO:0000256" key="4">
    <source>
        <dbReference type="ARBA" id="ARBA00022525"/>
    </source>
</evidence>
<dbReference type="InterPro" id="IPR023828">
    <property type="entry name" value="Peptidase_S8_Ser-AS"/>
</dbReference>
<dbReference type="Proteomes" id="UP001230005">
    <property type="component" value="Unassembled WGS sequence"/>
</dbReference>
<protein>
    <submittedName>
        <fullName evidence="13">Thermitase</fullName>
        <ecNumber evidence="13">3.4.21.66</ecNumber>
    </submittedName>
</protein>
<evidence type="ECO:0000256" key="2">
    <source>
        <dbReference type="ARBA" id="ARBA00004613"/>
    </source>
</evidence>
<proteinExistence type="inferred from homology"/>
<dbReference type="SUPFAM" id="SSF52743">
    <property type="entry name" value="Subtilisin-like"/>
    <property type="match status" value="1"/>
</dbReference>
<dbReference type="PRINTS" id="PR00723">
    <property type="entry name" value="SUBTILISIN"/>
</dbReference>
<evidence type="ECO:0000259" key="12">
    <source>
        <dbReference type="Pfam" id="PF22148"/>
    </source>
</evidence>
<dbReference type="PROSITE" id="PS00137">
    <property type="entry name" value="SUBTILASE_HIS"/>
    <property type="match status" value="1"/>
</dbReference>
<dbReference type="InterPro" id="IPR050131">
    <property type="entry name" value="Peptidase_S8_subtilisin-like"/>
</dbReference>
<dbReference type="PANTHER" id="PTHR43806:SF11">
    <property type="entry name" value="CEREVISIN-RELATED"/>
    <property type="match status" value="1"/>
</dbReference>
<evidence type="ECO:0000256" key="3">
    <source>
        <dbReference type="ARBA" id="ARBA00011073"/>
    </source>
</evidence>
<keyword evidence="14" id="KW-1185">Reference proteome</keyword>
<dbReference type="PROSITE" id="PS00136">
    <property type="entry name" value="SUBTILASE_ASP"/>
    <property type="match status" value="1"/>
</dbReference>
<feature type="domain" description="Fervidolysin-like N-terminal prodomain" evidence="12">
    <location>
        <begin position="12"/>
        <end position="75"/>
    </location>
</feature>
<gene>
    <name evidence="13" type="ORF">J2S74_002145</name>
</gene>
<dbReference type="InterPro" id="IPR054399">
    <property type="entry name" value="Fervidolysin-like_N_prodom"/>
</dbReference>
<evidence type="ECO:0000313" key="14">
    <source>
        <dbReference type="Proteomes" id="UP001230005"/>
    </source>
</evidence>
<feature type="active site" description="Charge relay system" evidence="9">
    <location>
        <position position="171"/>
    </location>
</feature>
<keyword evidence="4" id="KW-0964">Secreted</keyword>
<feature type="active site" description="Charge relay system" evidence="9">
    <location>
        <position position="330"/>
    </location>
</feature>
<dbReference type="InterPro" id="IPR015500">
    <property type="entry name" value="Peptidase_S8_subtilisin-rel"/>
</dbReference>
<dbReference type="Pfam" id="PF22148">
    <property type="entry name" value="Fervidolysin_NPro-like"/>
    <property type="match status" value="1"/>
</dbReference>
<evidence type="ECO:0000256" key="10">
    <source>
        <dbReference type="RuleBase" id="RU003355"/>
    </source>
</evidence>
<evidence type="ECO:0000256" key="6">
    <source>
        <dbReference type="ARBA" id="ARBA00022801"/>
    </source>
</evidence>
<organism evidence="13 14">
    <name type="scientific">Evansella vedderi</name>
    <dbReference type="NCBI Taxonomy" id="38282"/>
    <lineage>
        <taxon>Bacteria</taxon>
        <taxon>Bacillati</taxon>
        <taxon>Bacillota</taxon>
        <taxon>Bacilli</taxon>
        <taxon>Bacillales</taxon>
        <taxon>Bacillaceae</taxon>
        <taxon>Evansella</taxon>
    </lineage>
</organism>
<dbReference type="InterPro" id="IPR036852">
    <property type="entry name" value="Peptidase_S8/S53_dom_sf"/>
</dbReference>
<accession>A0ABT9ZU39</accession>
<dbReference type="Gene3D" id="3.40.50.200">
    <property type="entry name" value="Peptidase S8/S53 domain"/>
    <property type="match status" value="1"/>
</dbReference>
<evidence type="ECO:0000259" key="11">
    <source>
        <dbReference type="Pfam" id="PF00082"/>
    </source>
</evidence>
<dbReference type="CDD" id="cd07484">
    <property type="entry name" value="Peptidases_S8_Thermitase_like"/>
    <property type="match status" value="1"/>
</dbReference>